<feature type="transmembrane region" description="Helical" evidence="1">
    <location>
        <begin position="12"/>
        <end position="33"/>
    </location>
</feature>
<reference evidence="2" key="1">
    <citation type="submission" date="2022-03" db="EMBL/GenBank/DDBJ databases">
        <authorList>
            <person name="Hettiarachchi G."/>
        </authorList>
    </citation>
    <scope>NUCLEOTIDE SEQUENCE</scope>
    <source>
        <strain evidence="2">LMG 32447</strain>
    </source>
</reference>
<protein>
    <submittedName>
        <fullName evidence="2">Uncharacterized protein</fullName>
    </submittedName>
</protein>
<feature type="transmembrane region" description="Helical" evidence="1">
    <location>
        <begin position="129"/>
        <end position="146"/>
    </location>
</feature>
<feature type="transmembrane region" description="Helical" evidence="1">
    <location>
        <begin position="182"/>
        <end position="203"/>
    </location>
</feature>
<name>A0ABN8HCB1_9LACO</name>
<organism evidence="2 3">
    <name type="scientific">Convivina praedatoris</name>
    <dbReference type="NCBI Taxonomy" id="2880963"/>
    <lineage>
        <taxon>Bacteria</taxon>
        <taxon>Bacillati</taxon>
        <taxon>Bacillota</taxon>
        <taxon>Bacilli</taxon>
        <taxon>Lactobacillales</taxon>
        <taxon>Lactobacillaceae</taxon>
        <taxon>Convivina</taxon>
    </lineage>
</organism>
<evidence type="ECO:0000313" key="3">
    <source>
        <dbReference type="Proteomes" id="UP000838102"/>
    </source>
</evidence>
<dbReference type="Proteomes" id="UP000838102">
    <property type="component" value="Unassembled WGS sequence"/>
</dbReference>
<feature type="transmembrane region" description="Helical" evidence="1">
    <location>
        <begin position="57"/>
        <end position="82"/>
    </location>
</feature>
<feature type="transmembrane region" description="Helical" evidence="1">
    <location>
        <begin position="158"/>
        <end position="176"/>
    </location>
</feature>
<comment type="caution">
    <text evidence="2">The sequence shown here is derived from an EMBL/GenBank/DDBJ whole genome shotgun (WGS) entry which is preliminary data.</text>
</comment>
<keyword evidence="3" id="KW-1185">Reference proteome</keyword>
<evidence type="ECO:0000313" key="2">
    <source>
        <dbReference type="EMBL" id="CAH1851568.1"/>
    </source>
</evidence>
<evidence type="ECO:0000256" key="1">
    <source>
        <dbReference type="SAM" id="Phobius"/>
    </source>
</evidence>
<proteinExistence type="predicted"/>
<dbReference type="EMBL" id="CAKOEU010000002">
    <property type="protein sequence ID" value="CAH1851568.1"/>
    <property type="molecule type" value="Genomic_DNA"/>
</dbReference>
<keyword evidence="1" id="KW-1133">Transmembrane helix</keyword>
<sequence length="220" mass="26008">MKMLFSTKDGYGLRCLMAGIVFVILSVAVRFQVLDVRAFDSVTSFVVQVSLQRKLTLLFHFGTFLNHWWVIALAIVILFILLRYQRYHLAANFWIISLLFLVVINLFWFLLVDLSWNRGFEIEGNFPDLLLTLWLYYWLSIYHLFIRPLCHRPITYHLFHAMLILFFVFQLLSQINQGQAQLSGALAAVLLAYTWWQIMSWLYGHFAKHWQRVLQIDGGL</sequence>
<accession>A0ABN8HCB1</accession>
<keyword evidence="1" id="KW-0812">Transmembrane</keyword>
<dbReference type="RefSeq" id="WP_248705799.1">
    <property type="nucleotide sequence ID" value="NZ_CAKOET010000002.1"/>
</dbReference>
<feature type="transmembrane region" description="Helical" evidence="1">
    <location>
        <begin position="89"/>
        <end position="109"/>
    </location>
</feature>
<gene>
    <name evidence="2" type="ORF">LMG032447_00349</name>
</gene>
<keyword evidence="1" id="KW-0472">Membrane</keyword>